<evidence type="ECO:0000313" key="3">
    <source>
        <dbReference type="EMBL" id="MBP0462260.1"/>
    </source>
</evidence>
<feature type="region of interest" description="Disordered" evidence="1">
    <location>
        <begin position="95"/>
        <end position="126"/>
    </location>
</feature>
<keyword evidence="2" id="KW-1133">Transmembrane helix</keyword>
<gene>
    <name evidence="3" type="ORF">JFN87_33245</name>
</gene>
<evidence type="ECO:0000256" key="2">
    <source>
        <dbReference type="SAM" id="Phobius"/>
    </source>
</evidence>
<name>A0A940MLE2_9ACTN</name>
<sequence length="263" mass="28079">ASRLNSAVYRLLVLLFLLTICDCFLRDHPSQYQAVQLTGGTSDFTMRRNFLRRYRSRREQRRPRFLPLIAAGTMTLSALTTLSIVQPAVADTGNATPVPAPTAPAPPRPATLGTFRSPDDSGLTSTQQSALSAAKKQAADSGDTIAVDALTTETSTTQVGPSGRMTYTSSLLPVRVRKNSSWVPVDATLQKNKNGTFSPKAAAEPLTFSGGGHTPLVTMTSGKASLAMSWPAPLPTPHVSGDQITYPDVLPAVDLQLTVKFPL</sequence>
<protein>
    <submittedName>
        <fullName evidence="3">Uncharacterized protein</fullName>
    </submittedName>
</protein>
<keyword evidence="2" id="KW-0472">Membrane</keyword>
<keyword evidence="2" id="KW-0812">Transmembrane</keyword>
<feature type="transmembrane region" description="Helical" evidence="2">
    <location>
        <begin position="65"/>
        <end position="85"/>
    </location>
</feature>
<evidence type="ECO:0000313" key="4">
    <source>
        <dbReference type="Proteomes" id="UP000670475"/>
    </source>
</evidence>
<evidence type="ECO:0000256" key="1">
    <source>
        <dbReference type="SAM" id="MobiDB-lite"/>
    </source>
</evidence>
<feature type="non-terminal residue" evidence="3">
    <location>
        <position position="1"/>
    </location>
</feature>
<dbReference type="Proteomes" id="UP000670475">
    <property type="component" value="Unassembled WGS sequence"/>
</dbReference>
<accession>A0A940MLE2</accession>
<feature type="compositionally biased region" description="Pro residues" evidence="1">
    <location>
        <begin position="98"/>
        <end position="109"/>
    </location>
</feature>
<organism evidence="3 4">
    <name type="scientific">Streptomyces montanisoli</name>
    <dbReference type="NCBI Taxonomy" id="2798581"/>
    <lineage>
        <taxon>Bacteria</taxon>
        <taxon>Bacillati</taxon>
        <taxon>Actinomycetota</taxon>
        <taxon>Actinomycetes</taxon>
        <taxon>Kitasatosporales</taxon>
        <taxon>Streptomycetaceae</taxon>
        <taxon>Streptomyces</taxon>
    </lineage>
</organism>
<keyword evidence="4" id="KW-1185">Reference proteome</keyword>
<dbReference type="AlphaFoldDB" id="A0A940MLE2"/>
<comment type="caution">
    <text evidence="3">The sequence shown here is derived from an EMBL/GenBank/DDBJ whole genome shotgun (WGS) entry which is preliminary data.</text>
</comment>
<dbReference type="EMBL" id="JAGIQL010000377">
    <property type="protein sequence ID" value="MBP0462260.1"/>
    <property type="molecule type" value="Genomic_DNA"/>
</dbReference>
<proteinExistence type="predicted"/>
<reference evidence="3" key="1">
    <citation type="submission" date="2021-03" db="EMBL/GenBank/DDBJ databases">
        <title>Whole genome sequence of Streptomyces bomunensis MMS17-BM035.</title>
        <authorList>
            <person name="Lee J.H."/>
        </authorList>
    </citation>
    <scope>NUCLEOTIDE SEQUENCE</scope>
    <source>
        <strain evidence="3">MMS17-BM035</strain>
    </source>
</reference>